<evidence type="ECO:0000313" key="1">
    <source>
        <dbReference type="EMBL" id="ADW72807.1"/>
    </source>
</evidence>
<dbReference type="OrthoDB" id="6423849at2"/>
<dbReference type="EMBL" id="CP002505">
    <property type="protein sequence ID" value="ADW72807.1"/>
    <property type="molecule type" value="Genomic_DNA"/>
</dbReference>
<protein>
    <submittedName>
        <fullName evidence="1">Uncharacterized protein</fullName>
    </submittedName>
</protein>
<proteinExistence type="predicted"/>
<reference evidence="2" key="1">
    <citation type="submission" date="2011-01" db="EMBL/GenBank/DDBJ databases">
        <title>Complete sequence of chromosome of Rahnella sp. Y9602.</title>
        <authorList>
            <consortium name="US DOE Joint Genome Institute"/>
            <person name="Lucas S."/>
            <person name="Copeland A."/>
            <person name="Lapidus A."/>
            <person name="Cheng J.-F."/>
            <person name="Goodwin L."/>
            <person name="Pitluck S."/>
            <person name="Lu M."/>
            <person name="Detter J.C."/>
            <person name="Han C."/>
            <person name="Tapia R."/>
            <person name="Land M."/>
            <person name="Hauser L."/>
            <person name="Kyrpides N."/>
            <person name="Ivanova N."/>
            <person name="Ovchinnikova G."/>
            <person name="Pagani I."/>
            <person name="Sobecky P.A."/>
            <person name="Martinez R.J."/>
            <person name="Woyke T."/>
        </authorList>
    </citation>
    <scope>NUCLEOTIDE SEQUENCE [LARGE SCALE GENOMIC DNA]</scope>
    <source>
        <strain evidence="2">Y9602</strain>
    </source>
</reference>
<dbReference type="Proteomes" id="UP000007257">
    <property type="component" value="Chromosome"/>
</dbReference>
<gene>
    <name evidence="1" type="ordered locus">Rahaq_1184</name>
</gene>
<reference evidence="1 2" key="2">
    <citation type="journal article" date="2012" name="J. Bacteriol.">
        <title>Complete Genome Sequence of Rahnella sp. Strain Y9602, a Gammaproteobacterium Isolate from Metal- and Radionuclide-Contaminated Soil.</title>
        <authorList>
            <person name="Martinez R.J."/>
            <person name="Bruce D."/>
            <person name="Detter C."/>
            <person name="Goodwin L.A."/>
            <person name="Han J."/>
            <person name="Han C.S."/>
            <person name="Held B."/>
            <person name="Land M.L."/>
            <person name="Mikhailova N."/>
            <person name="Nolan M."/>
            <person name="Pennacchio L."/>
            <person name="Pitluck S."/>
            <person name="Tapia R."/>
            <person name="Woyke T."/>
            <person name="Sobecky P.A."/>
        </authorList>
    </citation>
    <scope>NUCLEOTIDE SEQUENCE [LARGE SCALE GENOMIC DNA]</scope>
    <source>
        <strain evidence="1 2">Y9602</strain>
    </source>
</reference>
<dbReference type="KEGG" id="rah:Rahaq_1184"/>
<accession>A0A0H3FCS5</accession>
<evidence type="ECO:0000313" key="2">
    <source>
        <dbReference type="Proteomes" id="UP000007257"/>
    </source>
</evidence>
<organism evidence="1 2">
    <name type="scientific">Rahnella sp. (strain Y9602)</name>
    <dbReference type="NCBI Taxonomy" id="2703885"/>
    <lineage>
        <taxon>Bacteria</taxon>
        <taxon>Pseudomonadati</taxon>
        <taxon>Pseudomonadota</taxon>
        <taxon>Gammaproteobacteria</taxon>
        <taxon>Enterobacterales</taxon>
        <taxon>Yersiniaceae</taxon>
        <taxon>Rahnella</taxon>
    </lineage>
</organism>
<dbReference type="HOGENOM" id="CLU_096088_1_0_6"/>
<dbReference type="RefSeq" id="WP_013574512.1">
    <property type="nucleotide sequence ID" value="NC_015061.1"/>
</dbReference>
<dbReference type="AlphaFoldDB" id="A0A0H3FCS5"/>
<sequence>MKPNTPESELSPAVQQAISRYLDTKQTQQGNVNKMEEIIADMTRCKNQKEEIDNLSEQSGGQWREAFLKMRGQVSDDMKTQQLQRLANQEMSRELGHLLLSLDIEKDRQEITCSGSGKALLHSHESALMAYAEQELKKALSAGLETLIRAVSLKRTALRYQQATVTLGGRLSDYEVSPDAVIFEEINQYLKDEMTRYKFDLAQEPVLAQLGVHRPETKFFSAKLATSGGRSMAFAALKRKEEQLGTMAP</sequence>
<name>A0A0H3FCS5_RAHSY</name>
<dbReference type="eggNOG" id="ENOG502Z7NC">
    <property type="taxonomic scope" value="Bacteria"/>
</dbReference>